<feature type="compositionally biased region" description="Basic and acidic residues" evidence="1">
    <location>
        <begin position="1438"/>
        <end position="1447"/>
    </location>
</feature>
<feature type="region of interest" description="Disordered" evidence="1">
    <location>
        <begin position="583"/>
        <end position="621"/>
    </location>
</feature>
<dbReference type="PANTHER" id="PTHR34536:SF4">
    <property type="entry name" value="BTZ DOMAIN-CONTAINING PROTEIN"/>
    <property type="match status" value="1"/>
</dbReference>
<feature type="compositionally biased region" description="Basic and acidic residues" evidence="1">
    <location>
        <begin position="791"/>
        <end position="800"/>
    </location>
</feature>
<feature type="compositionally biased region" description="Polar residues" evidence="1">
    <location>
        <begin position="974"/>
        <end position="996"/>
    </location>
</feature>
<dbReference type="PANTHER" id="PTHR34536">
    <property type="entry name" value="DENTIN SIALOPHOSPHOPROTEIN-LIKE PROTEIN"/>
    <property type="match status" value="1"/>
</dbReference>
<feature type="compositionally biased region" description="Basic and acidic residues" evidence="1">
    <location>
        <begin position="213"/>
        <end position="224"/>
    </location>
</feature>
<feature type="compositionally biased region" description="Basic and acidic residues" evidence="1">
    <location>
        <begin position="826"/>
        <end position="840"/>
    </location>
</feature>
<feature type="region of interest" description="Disordered" evidence="1">
    <location>
        <begin position="1121"/>
        <end position="1151"/>
    </location>
</feature>
<feature type="region of interest" description="Disordered" evidence="1">
    <location>
        <begin position="787"/>
        <end position="920"/>
    </location>
</feature>
<feature type="region of interest" description="Disordered" evidence="1">
    <location>
        <begin position="32"/>
        <end position="66"/>
    </location>
</feature>
<feature type="compositionally biased region" description="Low complexity" evidence="1">
    <location>
        <begin position="583"/>
        <end position="595"/>
    </location>
</feature>
<dbReference type="GeneID" id="111310256"/>
<feature type="region of interest" description="Disordered" evidence="1">
    <location>
        <begin position="1284"/>
        <end position="1320"/>
    </location>
</feature>
<feature type="compositionally biased region" description="Basic and acidic residues" evidence="1">
    <location>
        <begin position="1352"/>
        <end position="1373"/>
    </location>
</feature>
<feature type="compositionally biased region" description="Polar residues" evidence="1">
    <location>
        <begin position="906"/>
        <end position="920"/>
    </location>
</feature>
<accession>A0A6P6AK92</accession>
<reference evidence="3" key="1">
    <citation type="submission" date="2025-08" db="UniProtKB">
        <authorList>
            <consortium name="RefSeq"/>
        </authorList>
    </citation>
    <scope>IDENTIFICATION</scope>
    <source>
        <tissue evidence="3">Fruit stalk</tissue>
    </source>
</reference>
<feature type="compositionally biased region" description="Basic residues" evidence="1">
    <location>
        <begin position="879"/>
        <end position="888"/>
    </location>
</feature>
<feature type="compositionally biased region" description="Basic residues" evidence="1">
    <location>
        <begin position="1216"/>
        <end position="1230"/>
    </location>
</feature>
<dbReference type="KEGG" id="dzi:111310256"/>
<evidence type="ECO:0000313" key="2">
    <source>
        <dbReference type="Proteomes" id="UP000515121"/>
    </source>
</evidence>
<feature type="region of interest" description="Disordered" evidence="1">
    <location>
        <begin position="718"/>
        <end position="750"/>
    </location>
</feature>
<protein>
    <submittedName>
        <fullName evidence="3">Uncharacterized protein LOC111310256 isoform X1</fullName>
    </submittedName>
</protein>
<feature type="compositionally biased region" description="Basic and acidic residues" evidence="1">
    <location>
        <begin position="997"/>
        <end position="1036"/>
    </location>
</feature>
<dbReference type="Proteomes" id="UP000515121">
    <property type="component" value="Unplaced"/>
</dbReference>
<name>A0A6P6AK92_DURZI</name>
<gene>
    <name evidence="3" type="primary">LOC111310256</name>
</gene>
<organism evidence="2 3">
    <name type="scientific">Durio zibethinus</name>
    <name type="common">Durian</name>
    <dbReference type="NCBI Taxonomy" id="66656"/>
    <lineage>
        <taxon>Eukaryota</taxon>
        <taxon>Viridiplantae</taxon>
        <taxon>Streptophyta</taxon>
        <taxon>Embryophyta</taxon>
        <taxon>Tracheophyta</taxon>
        <taxon>Spermatophyta</taxon>
        <taxon>Magnoliopsida</taxon>
        <taxon>eudicotyledons</taxon>
        <taxon>Gunneridae</taxon>
        <taxon>Pentapetalae</taxon>
        <taxon>rosids</taxon>
        <taxon>malvids</taxon>
        <taxon>Malvales</taxon>
        <taxon>Malvaceae</taxon>
        <taxon>Helicteroideae</taxon>
        <taxon>Durio</taxon>
    </lineage>
</organism>
<feature type="region of interest" description="Disordered" evidence="1">
    <location>
        <begin position="1340"/>
        <end position="1388"/>
    </location>
</feature>
<evidence type="ECO:0000313" key="3">
    <source>
        <dbReference type="RefSeq" id="XP_022765255.1"/>
    </source>
</evidence>
<feature type="compositionally biased region" description="Polar residues" evidence="1">
    <location>
        <begin position="844"/>
        <end position="856"/>
    </location>
</feature>
<feature type="compositionally biased region" description="Polar residues" evidence="1">
    <location>
        <begin position="37"/>
        <end position="66"/>
    </location>
</feature>
<feature type="region of interest" description="Disordered" evidence="1">
    <location>
        <begin position="1182"/>
        <end position="1255"/>
    </location>
</feature>
<dbReference type="RefSeq" id="XP_022765255.1">
    <property type="nucleotide sequence ID" value="XM_022909520.1"/>
</dbReference>
<dbReference type="OrthoDB" id="758862at2759"/>
<feature type="region of interest" description="Disordered" evidence="1">
    <location>
        <begin position="213"/>
        <end position="233"/>
    </location>
</feature>
<feature type="compositionally biased region" description="Basic and acidic residues" evidence="1">
    <location>
        <begin position="1454"/>
        <end position="1464"/>
    </location>
</feature>
<feature type="region of interest" description="Disordered" evidence="1">
    <location>
        <begin position="1422"/>
        <end position="1470"/>
    </location>
</feature>
<sequence length="1470" mass="159361">MPVSGNEEMGVKPSVGQFSEYNAGIPIKKRRYPLICSPSQPTEDSPLLSTENESEQKGVSSPLQGSAISNDSIVATSSNIGGVEASLNTSGAVGSSNASVAAGNLTVTGATSSNISGGEARLNTSGVVGSSNASVAAGNLTITGVAASLNAGSIAASSTSRIVTASSTASSVTAGSNASNAVETSNSSGVAARVSNVSSIAASVSCFSDASERSLTEKEKKSSDDTDGSMVQGNSNLLRVKLEEQSFTVHSRTLFDSDSQGKLVATGESDNILRKSTESELDLVGNDPRSLFGTDSKGKLVATGESDNILKKPTKSELDLVGNVPLTLNIGKVIYSQQNRDGKCRSQLPTVSGNPGLSLGSREYLSAMASGNNEHGFQNQEKAEPVSLNLSLSKGECSAQLKSTNVQPNTNGADMLADRTNWDLNTTMDSWEVPASDDGASQKTTHMDDIKPLICSAGMTATSMPIQRKILEEFECILSSQQYSAEDSLRLGLSMPHLHLNSKEKPSGSSAEVDLRKVITNINSPGESMPVAKLTMVNFKPVKSEPFDESIKTNSVVVKAKPMGLLNSTRVKCELVEKCSSESSKSSSLSPLNSVDVRSIKPEPVLEGNQETPKRMEGSLNQSDDQMLRPLDTATVPTSTDLSLHGDVSTHVEHFIQAKEIKPCGEAEDASKMISSEVHDVNELKISGKIDNCTSQNKNVEDPDHCRLKFVDVRLPDSRGTVEGSVSDEEKINLSGDIQEEDSYGSNYESDDNRELAAAMDMEHDGSAEDDFEDGEVREPVENTEIGTPICERREARNGNDGDSGYRNSEFVGFVGDKNPFSSSVKVKETQGEDPGKTSEDNTNECIDTTVNQDSTTEADKEVCLQESSAVDMHSSPTGKKRPIKAMPRKALDVSETEDTVKVQEGEQTSIEASDTSQGTSVTIAPGADAAKKINSEGNSNSVLPKAEAFLNGDDAGKDVNDGGNRSRIINLSRASNLSSPGRTRSISGRTLQSQVGRERLPDVALEGDKFHPRGRDEAYGDSSHRFSRERHHDQPSRNNRISFMRGRGRISSRIDTLRGGRDSECNFASEFYNGPTEFRVVRHKYASAVSDADLNFSSYNNGQDGAYFGAGRGGRKILSDDSSIFPHLPRRRRSPGGRDGPAACGLPSVRRVPRNLSPSRCIGEDGSELVGLRHMRGFSDDHTDPMFAHSQPSFEGLDGPFARGNREFPSVQRRGLPRTHSKSPTRPRTRSPGPWASLRRRSPNGFGGPLELRNRRSSPIYRMGRMRSPDTYFAGEMVLRRHGSPPYLSRPSNDLRDLDPVRDHGHPRSGIPNRSPSGRVLLRNSRRLDIVDPRERNDGDDYFCGPMPSGRFHELGTDGNADERRRYGDRRGPVRHFRPPYSGADSENFHLNAEGGPRSFRFCTEDDPELSERGNMREREFDGRIKNQPGNAPRRTRNIEEQEGNFRHGGQVWHDDGFDDMSRVKRKRF</sequence>
<evidence type="ECO:0000256" key="1">
    <source>
        <dbReference type="SAM" id="MobiDB-lite"/>
    </source>
</evidence>
<proteinExistence type="predicted"/>
<feature type="compositionally biased region" description="Basic and acidic residues" evidence="1">
    <location>
        <begin position="1294"/>
        <end position="1307"/>
    </location>
</feature>
<keyword evidence="2" id="KW-1185">Reference proteome</keyword>
<feature type="region of interest" description="Disordered" evidence="1">
    <location>
        <begin position="974"/>
        <end position="1041"/>
    </location>
</feature>